<keyword evidence="4 6" id="KW-0479">Metal-binding</keyword>
<dbReference type="Proteomes" id="UP001056436">
    <property type="component" value="Unassembled WGS sequence"/>
</dbReference>
<evidence type="ECO:0000256" key="3">
    <source>
        <dbReference type="ARBA" id="ARBA00022617"/>
    </source>
</evidence>
<dbReference type="SUPFAM" id="SSF48264">
    <property type="entry name" value="Cytochrome P450"/>
    <property type="match status" value="1"/>
</dbReference>
<comment type="similarity">
    <text evidence="2">Belongs to the cytochrome P450 family.</text>
</comment>
<dbReference type="GO" id="GO:0005506">
    <property type="term" value="F:iron ion binding"/>
    <property type="evidence" value="ECO:0007669"/>
    <property type="project" value="InterPro"/>
</dbReference>
<dbReference type="GO" id="GO:0004497">
    <property type="term" value="F:monooxygenase activity"/>
    <property type="evidence" value="ECO:0007669"/>
    <property type="project" value="InterPro"/>
</dbReference>
<dbReference type="InterPro" id="IPR050121">
    <property type="entry name" value="Cytochrome_P450_monoxygenase"/>
</dbReference>
<dbReference type="GO" id="GO:0020037">
    <property type="term" value="F:heme binding"/>
    <property type="evidence" value="ECO:0007669"/>
    <property type="project" value="InterPro"/>
</dbReference>
<feature type="binding site" description="axial binding residue" evidence="6">
    <location>
        <position position="651"/>
    </location>
    <ligand>
        <name>heme</name>
        <dbReference type="ChEBI" id="CHEBI:30413"/>
    </ligand>
    <ligandPart>
        <name>Fe</name>
        <dbReference type="ChEBI" id="CHEBI:18248"/>
    </ligandPart>
</feature>
<dbReference type="InterPro" id="IPR002401">
    <property type="entry name" value="Cyt_P450_E_grp-I"/>
</dbReference>
<dbReference type="PANTHER" id="PTHR24305">
    <property type="entry name" value="CYTOCHROME P450"/>
    <property type="match status" value="1"/>
</dbReference>
<dbReference type="PRINTS" id="PR00463">
    <property type="entry name" value="EP450I"/>
</dbReference>
<dbReference type="InterPro" id="IPR001128">
    <property type="entry name" value="Cyt_P450"/>
</dbReference>
<keyword evidence="3 6" id="KW-0349">Heme</keyword>
<evidence type="ECO:0000256" key="2">
    <source>
        <dbReference type="ARBA" id="ARBA00010617"/>
    </source>
</evidence>
<evidence type="ECO:0000256" key="6">
    <source>
        <dbReference type="PIRSR" id="PIRSR602401-1"/>
    </source>
</evidence>
<evidence type="ECO:0000256" key="4">
    <source>
        <dbReference type="ARBA" id="ARBA00022723"/>
    </source>
</evidence>
<dbReference type="EMBL" id="SDAQ01000037">
    <property type="protein sequence ID" value="KAI3552247.1"/>
    <property type="molecule type" value="Genomic_DNA"/>
</dbReference>
<dbReference type="InterPro" id="IPR036396">
    <property type="entry name" value="Cyt_P450_sf"/>
</dbReference>
<protein>
    <submittedName>
        <fullName evidence="7">Cytochrome P450</fullName>
    </submittedName>
</protein>
<accession>A0A9P9XFY6</accession>
<organism evidence="7 8">
    <name type="scientific">Colletotrichum abscissum</name>
    <dbReference type="NCBI Taxonomy" id="1671311"/>
    <lineage>
        <taxon>Eukaryota</taxon>
        <taxon>Fungi</taxon>
        <taxon>Dikarya</taxon>
        <taxon>Ascomycota</taxon>
        <taxon>Pezizomycotina</taxon>
        <taxon>Sordariomycetes</taxon>
        <taxon>Hypocreomycetidae</taxon>
        <taxon>Glomerellales</taxon>
        <taxon>Glomerellaceae</taxon>
        <taxon>Colletotrichum</taxon>
        <taxon>Colletotrichum acutatum species complex</taxon>
    </lineage>
</organism>
<proteinExistence type="inferred from homology"/>
<dbReference type="InterPro" id="IPR017972">
    <property type="entry name" value="Cyt_P450_CS"/>
</dbReference>
<dbReference type="Pfam" id="PF00067">
    <property type="entry name" value="p450"/>
    <property type="match status" value="2"/>
</dbReference>
<evidence type="ECO:0000313" key="7">
    <source>
        <dbReference type="EMBL" id="KAI3552247.1"/>
    </source>
</evidence>
<dbReference type="PROSITE" id="PS00086">
    <property type="entry name" value="CYTOCHROME_P450"/>
    <property type="match status" value="1"/>
</dbReference>
<dbReference type="OrthoDB" id="1470350at2759"/>
<sequence length="735" mass="82274">MTLKLIALLPWWSKLPQSVIRGLSTAVQAPGVHRGGGFRTHFAVRRTPTLPPDIGQNSIPNPLLLSSLPESFDSIKVVTPAEPFELIRMSRRRAYVITPVSPSTPITMLGTALPERTLGDQHATVIGFSFSTSNFAIFAVVGLVLYVLYNWALPKPIAGIPYNVEATKRLLGDIPSVLEGIKRTGEFNAWVNEQAEKFKSPLFQVFVRPLGKPLLILSDFREAQDILMRRKDFDRSSLDADLLEGAGRNHHIHLKTGDEWKRHRRLLQDLMSPQFLNEVAAPTVYAGVSRLIQLWNDKARIAEGRPFSAELDIYYGSLDAVMTFTFGGSFPSSALRPTADLVKGLGAEDIRRLRGPGLSSDEALEFPTEECDEKIQATLGVANSIEYLQGSPIPRLKWWFVERLPSLRRVFHVKRTYVREEIYKALKRLQEVGDEESKVLSAVELVVLREKKLAESEGRAPDFFSEIMVDEIFGVVVAGHDTTSTTMCWGIKLLADNPQKQTDLREALRATFPDAVADQRSPTVKELAGNTTKVPYLDAAVEEILRCGGATPLVDREATCDTELLGHHIPKGTVVMCLNKGHSMMKPAFNVEESNRSQSSQSAKARAWDDDDIGQFKPERWLVESSSVPGGLEFDQQAGPQLAFGLGTRGCFGRRLAYLELRIILAQIVWNFQLLPCPRELSGYSAREGLTYKPKDCYSFFCRRLIKEDERAQAIKGPFSTSCCWNFWLVMSRRH</sequence>
<dbReference type="Gene3D" id="1.10.630.10">
    <property type="entry name" value="Cytochrome P450"/>
    <property type="match status" value="1"/>
</dbReference>
<gene>
    <name evidence="7" type="ORF">CABS02_07148</name>
</gene>
<dbReference type="PRINTS" id="PR00385">
    <property type="entry name" value="P450"/>
</dbReference>
<name>A0A9P9XFY6_9PEZI</name>
<keyword evidence="8" id="KW-1185">Reference proteome</keyword>
<dbReference type="AlphaFoldDB" id="A0A9P9XFY6"/>
<evidence type="ECO:0000256" key="1">
    <source>
        <dbReference type="ARBA" id="ARBA00001971"/>
    </source>
</evidence>
<comment type="caution">
    <text evidence="7">The sequence shown here is derived from an EMBL/GenBank/DDBJ whole genome shotgun (WGS) entry which is preliminary data.</text>
</comment>
<dbReference type="GO" id="GO:0016705">
    <property type="term" value="F:oxidoreductase activity, acting on paired donors, with incorporation or reduction of molecular oxygen"/>
    <property type="evidence" value="ECO:0007669"/>
    <property type="project" value="InterPro"/>
</dbReference>
<evidence type="ECO:0000313" key="8">
    <source>
        <dbReference type="Proteomes" id="UP001056436"/>
    </source>
</evidence>
<dbReference type="PANTHER" id="PTHR24305:SF232">
    <property type="entry name" value="P450, PUTATIVE (EUROFUNG)-RELATED"/>
    <property type="match status" value="1"/>
</dbReference>
<reference evidence="7" key="1">
    <citation type="submission" date="2019-01" db="EMBL/GenBank/DDBJ databases">
        <title>Colletotrichum abscissum LGMF1257.</title>
        <authorList>
            <person name="Baroncelli R."/>
        </authorList>
    </citation>
    <scope>NUCLEOTIDE SEQUENCE</scope>
    <source>
        <strain evidence="7">Ca142</strain>
    </source>
</reference>
<comment type="cofactor">
    <cofactor evidence="1 6">
        <name>heme</name>
        <dbReference type="ChEBI" id="CHEBI:30413"/>
    </cofactor>
</comment>
<evidence type="ECO:0000256" key="5">
    <source>
        <dbReference type="ARBA" id="ARBA00023004"/>
    </source>
</evidence>
<keyword evidence="5 6" id="KW-0408">Iron</keyword>